<dbReference type="PANTHER" id="PTHR10682">
    <property type="entry name" value="POLY A POLYMERASE"/>
    <property type="match status" value="1"/>
</dbReference>
<name>A0ABD2IWI6_HETSC</name>
<dbReference type="EMBL" id="JBICCN010000321">
    <property type="protein sequence ID" value="KAL3077703.1"/>
    <property type="molecule type" value="Genomic_DNA"/>
</dbReference>
<keyword evidence="3" id="KW-0067">ATP-binding</keyword>
<dbReference type="GO" id="GO:0005524">
    <property type="term" value="F:ATP binding"/>
    <property type="evidence" value="ECO:0007669"/>
    <property type="project" value="UniProtKB-KW"/>
</dbReference>
<evidence type="ECO:0000256" key="3">
    <source>
        <dbReference type="ARBA" id="ARBA00022840"/>
    </source>
</evidence>
<organism evidence="4 5">
    <name type="scientific">Heterodera schachtii</name>
    <name type="common">Sugarbeet cyst nematode worm</name>
    <name type="synonym">Tylenchus schachtii</name>
    <dbReference type="NCBI Taxonomy" id="97005"/>
    <lineage>
        <taxon>Eukaryota</taxon>
        <taxon>Metazoa</taxon>
        <taxon>Ecdysozoa</taxon>
        <taxon>Nematoda</taxon>
        <taxon>Chromadorea</taxon>
        <taxon>Rhabditida</taxon>
        <taxon>Tylenchina</taxon>
        <taxon>Tylenchomorpha</taxon>
        <taxon>Tylenchoidea</taxon>
        <taxon>Heteroderidae</taxon>
        <taxon>Heteroderinae</taxon>
        <taxon>Heterodera</taxon>
    </lineage>
</organism>
<proteinExistence type="predicted"/>
<evidence type="ECO:0000256" key="2">
    <source>
        <dbReference type="ARBA" id="ARBA00022741"/>
    </source>
</evidence>
<dbReference type="GO" id="GO:0016740">
    <property type="term" value="F:transferase activity"/>
    <property type="evidence" value="ECO:0007669"/>
    <property type="project" value="UniProtKB-KW"/>
</dbReference>
<dbReference type="Gene3D" id="1.10.1410.10">
    <property type="match status" value="1"/>
</dbReference>
<dbReference type="AlphaFoldDB" id="A0ABD2IWI6"/>
<evidence type="ECO:0000313" key="4">
    <source>
        <dbReference type="EMBL" id="KAL3077703.1"/>
    </source>
</evidence>
<evidence type="ECO:0000313" key="5">
    <source>
        <dbReference type="Proteomes" id="UP001620645"/>
    </source>
</evidence>
<evidence type="ECO:0000256" key="1">
    <source>
        <dbReference type="ARBA" id="ARBA00022679"/>
    </source>
</evidence>
<dbReference type="InterPro" id="IPR011068">
    <property type="entry name" value="NuclTrfase_I-like_C"/>
</dbReference>
<dbReference type="PANTHER" id="PTHR10682:SF10">
    <property type="entry name" value="POLYNUCLEOTIDE ADENYLYLTRANSFERASE"/>
    <property type="match status" value="1"/>
</dbReference>
<dbReference type="Gene3D" id="3.30.70.590">
    <property type="entry name" value="Poly(A) polymerase predicted RNA binding domain"/>
    <property type="match status" value="1"/>
</dbReference>
<comment type="caution">
    <text evidence="4">The sequence shown here is derived from an EMBL/GenBank/DDBJ whole genome shotgun (WGS) entry which is preliminary data.</text>
</comment>
<dbReference type="Proteomes" id="UP001620645">
    <property type="component" value="Unassembled WGS sequence"/>
</dbReference>
<accession>A0ABD2IWI6</accession>
<gene>
    <name evidence="4" type="ORF">niasHS_012893</name>
</gene>
<dbReference type="SUPFAM" id="SSF55003">
    <property type="entry name" value="PAP/Archaeal CCA-adding enzyme, C-terminal domain"/>
    <property type="match status" value="1"/>
</dbReference>
<keyword evidence="1" id="KW-0808">Transferase</keyword>
<keyword evidence="5" id="KW-1185">Reference proteome</keyword>
<protein>
    <submittedName>
        <fullName evidence="4">Uncharacterized protein</fullName>
    </submittedName>
</protein>
<reference evidence="4 5" key="1">
    <citation type="submission" date="2024-10" db="EMBL/GenBank/DDBJ databases">
        <authorList>
            <person name="Kim D."/>
        </authorList>
    </citation>
    <scope>NUCLEOTIDE SEQUENCE [LARGE SCALE GENOMIC DNA]</scope>
    <source>
        <strain evidence="4">Taebaek</strain>
    </source>
</reference>
<sequence>MGKNWQKFDNETKKMKLFKFLQTETKQFKIEQPMEKMEKMMEQNEIDNELFEKSAIKEDEQQKYLLTIFPLHSQQITIVNRGYLVNKFNENSNKHARLLISGSLLLDVHTIGSDVNLFCVAPGERLKLSDFMGSDKNGKCVENKCTREEADDAKSLFCQICNDISANANLFLSDARELEMPVLTPTSLVQNAARLVTHSNAKVIRRQMFDALNQISSMKNRQFELDALLKNSVPFSQKFHNFIVINCVAEDKEEADAFCDFVEWRMRLQIIFDIDKKGGGGIETHLYPNVYQENCILTQKLVQISFRANHCKIWLLGIYAKNAINERITAMAQSFDMTIKRHYFLKKVENANIRNIDDFFNTTKIELKSIMAKKEELI</sequence>
<keyword evidence="2" id="KW-0547">Nucleotide-binding</keyword>